<reference evidence="3 4" key="1">
    <citation type="submission" date="2024-02" db="EMBL/GenBank/DDBJ databases">
        <title>Draft genome sequence of Collimonas sp. strain H4R21, an effective mineral-weathering bacterial strain isolated from the beech rhizosphere.</title>
        <authorList>
            <person name="Morin E."/>
            <person name="Uroz S."/>
            <person name="Leveau J.H.J."/>
            <person name="Kumar R."/>
            <person name="Rey M.W."/>
            <person name="Pham J."/>
        </authorList>
    </citation>
    <scope>NUCLEOTIDE SEQUENCE [LARGE SCALE GENOMIC DNA]</scope>
    <source>
        <strain evidence="3 4">H4R21</strain>
    </source>
</reference>
<dbReference type="SUPFAM" id="SSF51182">
    <property type="entry name" value="RmlC-like cupins"/>
    <property type="match status" value="1"/>
</dbReference>
<dbReference type="EMBL" id="JBANDC010000031">
    <property type="protein sequence ID" value="MEM4990741.1"/>
    <property type="molecule type" value="Genomic_DNA"/>
</dbReference>
<dbReference type="PANTHER" id="PTHR33387:SF3">
    <property type="entry name" value="DUF985 DOMAIN-CONTAINING PROTEIN"/>
    <property type="match status" value="1"/>
</dbReference>
<evidence type="ECO:0000259" key="2">
    <source>
        <dbReference type="Pfam" id="PF06172"/>
    </source>
</evidence>
<dbReference type="InterPro" id="IPR039935">
    <property type="entry name" value="YML079W-like"/>
</dbReference>
<keyword evidence="4" id="KW-1185">Reference proteome</keyword>
<name>A0ABU9Q3B2_9BURK</name>
<dbReference type="InterPro" id="IPR011051">
    <property type="entry name" value="RmlC_Cupin_sf"/>
</dbReference>
<dbReference type="PROSITE" id="PS51257">
    <property type="entry name" value="PROKAR_LIPOPROTEIN"/>
    <property type="match status" value="1"/>
</dbReference>
<sequence length="186" mass="21011">MKFFAIFCSGLLLTGACRADSPAIPDKNEVIKLLQLEHHFEGGYFRQTFKADQRDKISTARGPRSTLTTIYYMLTDDTPVDHFHTKSSNGIEYYHMGAPITYHLIYPDGRYEAVVVGPDIRHGQQLQLAVKGGTWKAAELTKGQYGLVSEAVAPGWEMADMVTPTREELLKLFPQHRDVIIRLTRP</sequence>
<gene>
    <name evidence="3" type="ORF">V8G57_25360</name>
</gene>
<feature type="domain" description="DUF985" evidence="2">
    <location>
        <begin position="29"/>
        <end position="161"/>
    </location>
</feature>
<dbReference type="PANTHER" id="PTHR33387">
    <property type="entry name" value="RMLC-LIKE JELLY ROLL FOLD PROTEIN"/>
    <property type="match status" value="1"/>
</dbReference>
<accession>A0ABU9Q3B2</accession>
<proteinExistence type="predicted"/>
<comment type="caution">
    <text evidence="3">The sequence shown here is derived from an EMBL/GenBank/DDBJ whole genome shotgun (WGS) entry which is preliminary data.</text>
</comment>
<protein>
    <submittedName>
        <fullName evidence="3">Cupin domain-containing protein</fullName>
    </submittedName>
</protein>
<feature type="chain" id="PRO_5046081529" evidence="1">
    <location>
        <begin position="20"/>
        <end position="186"/>
    </location>
</feature>
<dbReference type="Proteomes" id="UP001495910">
    <property type="component" value="Unassembled WGS sequence"/>
</dbReference>
<organism evidence="3 4">
    <name type="scientific">Collimonas rhizosphaerae</name>
    <dbReference type="NCBI Taxonomy" id="3126357"/>
    <lineage>
        <taxon>Bacteria</taxon>
        <taxon>Pseudomonadati</taxon>
        <taxon>Pseudomonadota</taxon>
        <taxon>Betaproteobacteria</taxon>
        <taxon>Burkholderiales</taxon>
        <taxon>Oxalobacteraceae</taxon>
        <taxon>Collimonas</taxon>
    </lineage>
</organism>
<evidence type="ECO:0000313" key="4">
    <source>
        <dbReference type="Proteomes" id="UP001495910"/>
    </source>
</evidence>
<dbReference type="InterPro" id="IPR014710">
    <property type="entry name" value="RmlC-like_jellyroll"/>
</dbReference>
<dbReference type="InterPro" id="IPR009327">
    <property type="entry name" value="Cupin_DUF985"/>
</dbReference>
<evidence type="ECO:0000313" key="3">
    <source>
        <dbReference type="EMBL" id="MEM4990741.1"/>
    </source>
</evidence>
<dbReference type="CDD" id="cd06121">
    <property type="entry name" value="cupin_YML079wp"/>
    <property type="match status" value="1"/>
</dbReference>
<dbReference type="Gene3D" id="2.60.120.10">
    <property type="entry name" value="Jelly Rolls"/>
    <property type="match status" value="1"/>
</dbReference>
<feature type="signal peptide" evidence="1">
    <location>
        <begin position="1"/>
        <end position="19"/>
    </location>
</feature>
<keyword evidence="1" id="KW-0732">Signal</keyword>
<evidence type="ECO:0000256" key="1">
    <source>
        <dbReference type="SAM" id="SignalP"/>
    </source>
</evidence>
<dbReference type="Pfam" id="PF06172">
    <property type="entry name" value="Cupin_5"/>
    <property type="match status" value="1"/>
</dbReference>
<dbReference type="RefSeq" id="WP_342831773.1">
    <property type="nucleotide sequence ID" value="NZ_JBANDC010000031.1"/>
</dbReference>